<evidence type="ECO:0000256" key="2">
    <source>
        <dbReference type="ARBA" id="ARBA00023287"/>
    </source>
</evidence>
<keyword evidence="2" id="KW-0178">Competence</keyword>
<accession>A0ABN1BHW4</accession>
<evidence type="ECO:0000313" key="5">
    <source>
        <dbReference type="Proteomes" id="UP001500880"/>
    </source>
</evidence>
<keyword evidence="3" id="KW-0812">Transmembrane</keyword>
<dbReference type="InterPro" id="IPR012902">
    <property type="entry name" value="N_methyl_site"/>
</dbReference>
<organism evidence="4 5">
    <name type="scientific">Salinibacillus aidingensis</name>
    <dbReference type="NCBI Taxonomy" id="237684"/>
    <lineage>
        <taxon>Bacteria</taxon>
        <taxon>Bacillati</taxon>
        <taxon>Bacillota</taxon>
        <taxon>Bacilli</taxon>
        <taxon>Bacillales</taxon>
        <taxon>Bacillaceae</taxon>
        <taxon>Salinibacillus</taxon>
    </lineage>
</organism>
<proteinExistence type="predicted"/>
<comment type="caution">
    <text evidence="4">The sequence shown here is derived from an EMBL/GenBank/DDBJ whole genome shotgun (WGS) entry which is preliminary data.</text>
</comment>
<evidence type="ECO:0000313" key="4">
    <source>
        <dbReference type="EMBL" id="GAA0498327.1"/>
    </source>
</evidence>
<protein>
    <recommendedName>
        <fullName evidence="6">Prepilin-type N-terminal cleavage/methylation domain-containing protein</fullName>
    </recommendedName>
</protein>
<comment type="subcellular location">
    <subcellularLocation>
        <location evidence="1">Cell surface</location>
    </subcellularLocation>
</comment>
<dbReference type="PROSITE" id="PS00409">
    <property type="entry name" value="PROKAR_NTER_METHYL"/>
    <property type="match status" value="1"/>
</dbReference>
<keyword evidence="3" id="KW-1133">Transmembrane helix</keyword>
<dbReference type="EMBL" id="BAAADO010000005">
    <property type="protein sequence ID" value="GAA0498327.1"/>
    <property type="molecule type" value="Genomic_DNA"/>
</dbReference>
<sequence>MNTRFKNKMINEQGVTLVEVLVSFVILSIILVSLLSFFSQSARTNQTSEEILDATYMAQTQMEKLYQLSKDHSIAQGITQLKDHNFANTIASDGQNSFHLEKQTSHFWITVEINQTEKDMDDLYNVLVKVYDQDKKRLEAQMETILAWRNE</sequence>
<dbReference type="Pfam" id="PF07963">
    <property type="entry name" value="N_methyl"/>
    <property type="match status" value="1"/>
</dbReference>
<gene>
    <name evidence="4" type="ORF">GCM10008986_26770</name>
</gene>
<name>A0ABN1BHW4_9BACI</name>
<feature type="transmembrane region" description="Helical" evidence="3">
    <location>
        <begin position="20"/>
        <end position="38"/>
    </location>
</feature>
<keyword evidence="3" id="KW-0472">Membrane</keyword>
<keyword evidence="5" id="KW-1185">Reference proteome</keyword>
<reference evidence="4 5" key="1">
    <citation type="journal article" date="2019" name="Int. J. Syst. Evol. Microbiol.">
        <title>The Global Catalogue of Microorganisms (GCM) 10K type strain sequencing project: providing services to taxonomists for standard genome sequencing and annotation.</title>
        <authorList>
            <consortium name="The Broad Institute Genomics Platform"/>
            <consortium name="The Broad Institute Genome Sequencing Center for Infectious Disease"/>
            <person name="Wu L."/>
            <person name="Ma J."/>
        </authorList>
    </citation>
    <scope>NUCLEOTIDE SEQUENCE [LARGE SCALE GENOMIC DNA]</scope>
    <source>
        <strain evidence="4 5">JCM 12389</strain>
    </source>
</reference>
<dbReference type="Proteomes" id="UP001500880">
    <property type="component" value="Unassembled WGS sequence"/>
</dbReference>
<evidence type="ECO:0008006" key="6">
    <source>
        <dbReference type="Google" id="ProtNLM"/>
    </source>
</evidence>
<evidence type="ECO:0000256" key="3">
    <source>
        <dbReference type="SAM" id="Phobius"/>
    </source>
</evidence>
<evidence type="ECO:0000256" key="1">
    <source>
        <dbReference type="ARBA" id="ARBA00004241"/>
    </source>
</evidence>